<evidence type="ECO:0000313" key="5">
    <source>
        <dbReference type="Proteomes" id="UP000051530"/>
    </source>
</evidence>
<dbReference type="GO" id="GO:0003723">
    <property type="term" value="F:RNA binding"/>
    <property type="evidence" value="ECO:0007669"/>
    <property type="project" value="UniProtKB-UniRule"/>
</dbReference>
<evidence type="ECO:0000256" key="2">
    <source>
        <dbReference type="SAM" id="MobiDB-lite"/>
    </source>
</evidence>
<dbReference type="InterPro" id="IPR000504">
    <property type="entry name" value="RRM_dom"/>
</dbReference>
<dbReference type="PROSITE" id="PS50102">
    <property type="entry name" value="RRM"/>
    <property type="match status" value="1"/>
</dbReference>
<dbReference type="VEuPathDB" id="MicrosporidiaDB:M153_1793000463"/>
<protein>
    <submittedName>
        <fullName evidence="4">Polyadenylate-binding protein (RRM superfamily)</fullName>
    </submittedName>
</protein>
<dbReference type="AlphaFoldDB" id="A0A0R0M0W1"/>
<comment type="caution">
    <text evidence="4">The sequence shown here is derived from an EMBL/GenBank/DDBJ whole genome shotgun (WGS) entry which is preliminary data.</text>
</comment>
<dbReference type="Gene3D" id="3.30.70.330">
    <property type="match status" value="1"/>
</dbReference>
<dbReference type="InterPro" id="IPR035979">
    <property type="entry name" value="RBD_domain_sf"/>
</dbReference>
<organism evidence="4 5">
    <name type="scientific">Pseudoloma neurophilia</name>
    <dbReference type="NCBI Taxonomy" id="146866"/>
    <lineage>
        <taxon>Eukaryota</taxon>
        <taxon>Fungi</taxon>
        <taxon>Fungi incertae sedis</taxon>
        <taxon>Microsporidia</taxon>
        <taxon>Pseudoloma</taxon>
    </lineage>
</organism>
<dbReference type="OrthoDB" id="2186698at2759"/>
<gene>
    <name evidence="4" type="ORF">M153_1793000463</name>
</gene>
<feature type="compositionally biased region" description="Basic residues" evidence="2">
    <location>
        <begin position="136"/>
        <end position="145"/>
    </location>
</feature>
<keyword evidence="1" id="KW-0694">RNA-binding</keyword>
<evidence type="ECO:0000259" key="3">
    <source>
        <dbReference type="PROSITE" id="PS50102"/>
    </source>
</evidence>
<evidence type="ECO:0000256" key="1">
    <source>
        <dbReference type="PROSITE-ProRule" id="PRU00176"/>
    </source>
</evidence>
<name>A0A0R0M0W1_9MICR</name>
<reference evidence="4 5" key="1">
    <citation type="submission" date="2015-07" db="EMBL/GenBank/DDBJ databases">
        <title>The genome of Pseudoloma neurophilia, a relevant intracellular parasite of the zebrafish.</title>
        <authorList>
            <person name="Ndikumana S."/>
            <person name="Pelin A."/>
            <person name="Sanders J."/>
            <person name="Corradi N."/>
        </authorList>
    </citation>
    <scope>NUCLEOTIDE SEQUENCE [LARGE SCALE GENOMIC DNA]</scope>
    <source>
        <strain evidence="4 5">MK1</strain>
    </source>
</reference>
<keyword evidence="5" id="KW-1185">Reference proteome</keyword>
<sequence>MVRVDERHKGEKSVTVGLITFLTNEMAEKAVSSQLKLKNQLITVTWAKSLPKRNFGPVYSKTRVHISGIGKLTDDELSNLLGKCSLIYPKKSDPENAYVFAQFETEKEKQTAIDSLNGKKIDEHNTLKLSPAYQSKPRRKRVANE</sequence>
<feature type="region of interest" description="Disordered" evidence="2">
    <location>
        <begin position="126"/>
        <end position="145"/>
    </location>
</feature>
<dbReference type="SUPFAM" id="SSF54928">
    <property type="entry name" value="RNA-binding domain, RBD"/>
    <property type="match status" value="2"/>
</dbReference>
<proteinExistence type="predicted"/>
<dbReference type="Proteomes" id="UP000051530">
    <property type="component" value="Unassembled WGS sequence"/>
</dbReference>
<feature type="domain" description="RRM" evidence="3">
    <location>
        <begin position="62"/>
        <end position="134"/>
    </location>
</feature>
<evidence type="ECO:0000313" key="4">
    <source>
        <dbReference type="EMBL" id="KRH92996.1"/>
    </source>
</evidence>
<dbReference type="InterPro" id="IPR012677">
    <property type="entry name" value="Nucleotide-bd_a/b_plait_sf"/>
</dbReference>
<dbReference type="EMBL" id="LGUB01000541">
    <property type="protein sequence ID" value="KRH92996.1"/>
    <property type="molecule type" value="Genomic_DNA"/>
</dbReference>
<accession>A0A0R0M0W1</accession>
<dbReference type="CDD" id="cd00590">
    <property type="entry name" value="RRM_SF"/>
    <property type="match status" value="1"/>
</dbReference>